<accession>A0A0N4VEW0</accession>
<name>A0A0N4VEW0_ENTVE</name>
<reference evidence="2 3" key="2">
    <citation type="submission" date="2018-10" db="EMBL/GenBank/DDBJ databases">
        <authorList>
            <consortium name="Pathogen Informatics"/>
        </authorList>
    </citation>
    <scope>NUCLEOTIDE SEQUENCE [LARGE SCALE GENOMIC DNA]</scope>
</reference>
<feature type="region of interest" description="Disordered" evidence="1">
    <location>
        <begin position="185"/>
        <end position="279"/>
    </location>
</feature>
<feature type="compositionally biased region" description="Low complexity" evidence="1">
    <location>
        <begin position="237"/>
        <end position="247"/>
    </location>
</feature>
<protein>
    <submittedName>
        <fullName evidence="4">PH domain-containing protein</fullName>
    </submittedName>
</protein>
<organism evidence="4">
    <name type="scientific">Enterobius vermicularis</name>
    <name type="common">Human pinworm</name>
    <dbReference type="NCBI Taxonomy" id="51028"/>
    <lineage>
        <taxon>Eukaryota</taxon>
        <taxon>Metazoa</taxon>
        <taxon>Ecdysozoa</taxon>
        <taxon>Nematoda</taxon>
        <taxon>Chromadorea</taxon>
        <taxon>Rhabditida</taxon>
        <taxon>Spirurina</taxon>
        <taxon>Oxyuridomorpha</taxon>
        <taxon>Oxyuroidea</taxon>
        <taxon>Oxyuridae</taxon>
        <taxon>Enterobius</taxon>
    </lineage>
</organism>
<sequence length="607" mass="67621">MGTEREVIKSSWLQQKVCRISGTLLRKKKVRYEEAEWVALCVHDKRIPLLEWYFNEEFSKGHRPDKVVDLLDAAFVSPVISDSRSFTIGFVHSVTEPLELTALTAEDCQDWVRKTTTALVQLHCFGDSYNIYSELPNISSLSLDRNDGLESSNNVLDEDVPQCNYPVFSNENSVSSTFQYFPSVPSPPSTSLEERSSAALVTTKPVLQTLNGKKHVSERDLPPSLPPRGPNPPLSPPISSTSNTNSTYDFPRNFVPSMTAESSDLKGTTNGGIENPSFHDYGRIRDSSILSTEIDVPSELPKADLVKRGYSVPRQSSPVHAKTNDQQQNFQVYDTVCSPHHRYDLPMFNDRSQSNGSVSFPQKVGRSQSGTVAPFTSNIHSERESTICLAESKKGFLSSFGPNGGQLINKSTQIALQLQICLEHIAFVECSNKVWIGGWSKIAEKHVSSLIHVGDELVEIMDVKAESVNQVLTLLRKVPSPVTSVDLMLRSVPYGKGYTFTKDAQAYDFGIVFQKHKNKIESVREGSAAYKAGVRARVNACTHTGTTAAYVVQINGQQLSLFSKNDEFLLRLSEVPLFSKFSIVVLPHDFIKLIKRSLKKLKNFDQY</sequence>
<feature type="region of interest" description="Disordered" evidence="1">
    <location>
        <begin position="354"/>
        <end position="374"/>
    </location>
</feature>
<feature type="compositionally biased region" description="Polar residues" evidence="1">
    <location>
        <begin position="259"/>
        <end position="272"/>
    </location>
</feature>
<dbReference type="EMBL" id="UXUI01009550">
    <property type="protein sequence ID" value="VDD93924.1"/>
    <property type="molecule type" value="Genomic_DNA"/>
</dbReference>
<reference evidence="4" key="1">
    <citation type="submission" date="2016-03" db="UniProtKB">
        <authorList>
            <consortium name="WormBaseParasite"/>
        </authorList>
    </citation>
    <scope>IDENTIFICATION</scope>
</reference>
<gene>
    <name evidence="2" type="ORF">EVEC_LOCUS8675</name>
</gene>
<keyword evidence="3" id="KW-1185">Reference proteome</keyword>
<evidence type="ECO:0000256" key="1">
    <source>
        <dbReference type="SAM" id="MobiDB-lite"/>
    </source>
</evidence>
<dbReference type="WBParaSite" id="EVEC_0000923401-mRNA-1">
    <property type="protein sequence ID" value="EVEC_0000923401-mRNA-1"/>
    <property type="gene ID" value="EVEC_0000923401"/>
</dbReference>
<evidence type="ECO:0000313" key="3">
    <source>
        <dbReference type="Proteomes" id="UP000274131"/>
    </source>
</evidence>
<dbReference type="AlphaFoldDB" id="A0A0N4VEW0"/>
<dbReference type="OrthoDB" id="5875192at2759"/>
<proteinExistence type="predicted"/>
<evidence type="ECO:0000313" key="4">
    <source>
        <dbReference type="WBParaSite" id="EVEC_0000923401-mRNA-1"/>
    </source>
</evidence>
<evidence type="ECO:0000313" key="2">
    <source>
        <dbReference type="EMBL" id="VDD93924.1"/>
    </source>
</evidence>
<dbReference type="Proteomes" id="UP000274131">
    <property type="component" value="Unassembled WGS sequence"/>
</dbReference>
<dbReference type="STRING" id="51028.A0A0N4VEW0"/>
<feature type="compositionally biased region" description="Pro residues" evidence="1">
    <location>
        <begin position="223"/>
        <end position="236"/>
    </location>
</feature>